<dbReference type="InterPro" id="IPR036909">
    <property type="entry name" value="Cyt_c-like_dom_sf"/>
</dbReference>
<dbReference type="SUPFAM" id="SSF46626">
    <property type="entry name" value="Cytochrome c"/>
    <property type="match status" value="1"/>
</dbReference>
<proteinExistence type="predicted"/>
<dbReference type="AlphaFoldDB" id="A0A4S4B3K2"/>
<dbReference type="EMBL" id="SSOC01000001">
    <property type="protein sequence ID" value="THF67135.1"/>
    <property type="molecule type" value="Genomic_DNA"/>
</dbReference>
<evidence type="ECO:0000313" key="7">
    <source>
        <dbReference type="EMBL" id="THF67135.1"/>
    </source>
</evidence>
<evidence type="ECO:0000256" key="2">
    <source>
        <dbReference type="ARBA" id="ARBA00022723"/>
    </source>
</evidence>
<evidence type="ECO:0000259" key="6">
    <source>
        <dbReference type="PROSITE" id="PS51007"/>
    </source>
</evidence>
<dbReference type="Pfam" id="PF00034">
    <property type="entry name" value="Cytochrom_C"/>
    <property type="match status" value="1"/>
</dbReference>
<organism evidence="7 8">
    <name type="scientific">Pseudothauera nasutitermitis</name>
    <dbReference type="NCBI Taxonomy" id="2565930"/>
    <lineage>
        <taxon>Bacteria</taxon>
        <taxon>Pseudomonadati</taxon>
        <taxon>Pseudomonadota</taxon>
        <taxon>Betaproteobacteria</taxon>
        <taxon>Rhodocyclales</taxon>
        <taxon>Zoogloeaceae</taxon>
        <taxon>Pseudothauera</taxon>
    </lineage>
</organism>
<protein>
    <submittedName>
        <fullName evidence="7">C-type cytochrome</fullName>
    </submittedName>
</protein>
<dbReference type="GO" id="GO:0046872">
    <property type="term" value="F:metal ion binding"/>
    <property type="evidence" value="ECO:0007669"/>
    <property type="project" value="UniProtKB-KW"/>
</dbReference>
<name>A0A4S4B3K2_9RHOO</name>
<keyword evidence="3 4" id="KW-0408">Iron</keyword>
<sequence>MTARSRLDYTGNIDNQSTAREEQSMRTRTTALFVLAAGLALPAAAVSPPPAELAGVLKANNCTTCHLLSGRTVVGPAYSEIAARYADDKAAAVPVLAERVLKGSDAKIWGQAPMPPSAKINAAEAEAVVKWILGL</sequence>
<evidence type="ECO:0000256" key="1">
    <source>
        <dbReference type="ARBA" id="ARBA00022617"/>
    </source>
</evidence>
<keyword evidence="8" id="KW-1185">Reference proteome</keyword>
<feature type="region of interest" description="Disordered" evidence="5">
    <location>
        <begin position="1"/>
        <end position="23"/>
    </location>
</feature>
<evidence type="ECO:0000256" key="4">
    <source>
        <dbReference type="PROSITE-ProRule" id="PRU00433"/>
    </source>
</evidence>
<evidence type="ECO:0000256" key="5">
    <source>
        <dbReference type="SAM" id="MobiDB-lite"/>
    </source>
</evidence>
<dbReference type="GO" id="GO:0009055">
    <property type="term" value="F:electron transfer activity"/>
    <property type="evidence" value="ECO:0007669"/>
    <property type="project" value="InterPro"/>
</dbReference>
<gene>
    <name evidence="7" type="ORF">E6C76_01750</name>
</gene>
<comment type="caution">
    <text evidence="7">The sequence shown here is derived from an EMBL/GenBank/DDBJ whole genome shotgun (WGS) entry which is preliminary data.</text>
</comment>
<evidence type="ECO:0000256" key="3">
    <source>
        <dbReference type="ARBA" id="ARBA00023004"/>
    </source>
</evidence>
<keyword evidence="2 4" id="KW-0479">Metal-binding</keyword>
<accession>A0A4S4B3K2</accession>
<dbReference type="Gene3D" id="1.10.760.10">
    <property type="entry name" value="Cytochrome c-like domain"/>
    <property type="match status" value="1"/>
</dbReference>
<dbReference type="PROSITE" id="PS51007">
    <property type="entry name" value="CYTC"/>
    <property type="match status" value="1"/>
</dbReference>
<dbReference type="Proteomes" id="UP000308430">
    <property type="component" value="Unassembled WGS sequence"/>
</dbReference>
<dbReference type="OrthoDB" id="9811281at2"/>
<dbReference type="GO" id="GO:0020037">
    <property type="term" value="F:heme binding"/>
    <property type="evidence" value="ECO:0007669"/>
    <property type="project" value="InterPro"/>
</dbReference>
<dbReference type="InterPro" id="IPR009056">
    <property type="entry name" value="Cyt_c-like_dom"/>
</dbReference>
<evidence type="ECO:0000313" key="8">
    <source>
        <dbReference type="Proteomes" id="UP000308430"/>
    </source>
</evidence>
<reference evidence="7 8" key="1">
    <citation type="submission" date="2019-04" db="EMBL/GenBank/DDBJ databases">
        <title>Azoarcus nasutitermitis sp. nov. isolated from termite nest.</title>
        <authorList>
            <person name="Lin S.-Y."/>
            <person name="Hameed A."/>
            <person name="Hsu Y.-H."/>
            <person name="Young C.-C."/>
        </authorList>
    </citation>
    <scope>NUCLEOTIDE SEQUENCE [LARGE SCALE GENOMIC DNA]</scope>
    <source>
        <strain evidence="7 8">CC-YHH838</strain>
    </source>
</reference>
<keyword evidence="1 4" id="KW-0349">Heme</keyword>
<feature type="domain" description="Cytochrome c" evidence="6">
    <location>
        <begin position="48"/>
        <end position="135"/>
    </location>
</feature>